<reference evidence="3" key="1">
    <citation type="submission" date="2017-01" db="EMBL/GenBank/DDBJ databases">
        <authorList>
            <person name="Varghese N."/>
            <person name="Submissions S."/>
        </authorList>
    </citation>
    <scope>NUCLEOTIDE SEQUENCE [LARGE SCALE GENOMIC DNA]</scope>
    <source>
        <strain evidence="3">type strain: HArc-</strain>
    </source>
</reference>
<protein>
    <recommendedName>
        <fullName evidence="4">DUF3153 domain-containing protein</fullName>
    </recommendedName>
</protein>
<feature type="transmembrane region" description="Helical" evidence="1">
    <location>
        <begin position="12"/>
        <end position="33"/>
    </location>
</feature>
<gene>
    <name evidence="2" type="ORF">SAMN05421752_12223</name>
</gene>
<organism evidence="2 3">
    <name type="scientific">Natronorubrum thiooxidans</name>
    <dbReference type="NCBI Taxonomy" id="308853"/>
    <lineage>
        <taxon>Archaea</taxon>
        <taxon>Methanobacteriati</taxon>
        <taxon>Methanobacteriota</taxon>
        <taxon>Stenosarchaea group</taxon>
        <taxon>Halobacteria</taxon>
        <taxon>Halobacteriales</taxon>
        <taxon>Natrialbaceae</taxon>
        <taxon>Natronorubrum</taxon>
    </lineage>
</organism>
<evidence type="ECO:0000313" key="3">
    <source>
        <dbReference type="Proteomes" id="UP000185936"/>
    </source>
</evidence>
<keyword evidence="1" id="KW-0812">Transmembrane</keyword>
<dbReference type="AlphaFoldDB" id="A0A1N7H354"/>
<dbReference type="EMBL" id="FTNR01000022">
    <property type="protein sequence ID" value="SIS19261.1"/>
    <property type="molecule type" value="Genomic_DNA"/>
</dbReference>
<dbReference type="OrthoDB" id="306657at2157"/>
<keyword evidence="1" id="KW-0472">Membrane</keyword>
<evidence type="ECO:0008006" key="4">
    <source>
        <dbReference type="Google" id="ProtNLM"/>
    </source>
</evidence>
<dbReference type="Proteomes" id="UP000185936">
    <property type="component" value="Unassembled WGS sequence"/>
</dbReference>
<keyword evidence="1" id="KW-1133">Transmembrane helix</keyword>
<name>A0A1N7H354_9EURY</name>
<evidence type="ECO:0000256" key="1">
    <source>
        <dbReference type="SAM" id="Phobius"/>
    </source>
</evidence>
<evidence type="ECO:0000313" key="2">
    <source>
        <dbReference type="EMBL" id="SIS19261.1"/>
    </source>
</evidence>
<keyword evidence="3" id="KW-1185">Reference proteome</keyword>
<accession>A0A1N7H354</accession>
<sequence length="232" mass="25451">MLEDPQSSNKRLVITVVAVSVLVLFAGCASITASSTVDSSGTIETHKVVASMPQETFSQVSGQTEQQGYDTVCEFAKDAYNESNYEEASCDRSTEGSETTITLTLQEFTPGEDSRINVTETDGNVTYVDALDSSYRINDVELTYTVDMPGQIHDSNADTLENNDQTAKWTVSEDEQPPERIYVKSGTDPGILGLLPDIKPQNVLVVLSILGLGGYVYYFRSDKFENPEISRE</sequence>
<dbReference type="RefSeq" id="WP_143823952.1">
    <property type="nucleotide sequence ID" value="NZ_FTNR01000022.1"/>
</dbReference>
<proteinExistence type="predicted"/>